<feature type="compositionally biased region" description="Polar residues" evidence="1">
    <location>
        <begin position="63"/>
        <end position="75"/>
    </location>
</feature>
<dbReference type="EMBL" id="AP004758">
    <property type="protein sequence ID" value="BAD35884.1"/>
    <property type="molecule type" value="Genomic_DNA"/>
</dbReference>
<reference evidence="3" key="2">
    <citation type="submission" date="2002-02" db="EMBL/GenBank/DDBJ databases">
        <title>Oryza sativa nipponbare(GA3) genomic DNA, chromosome 6, PAC clone:P0664C05.</title>
        <authorList>
            <person name="Sasaki T."/>
            <person name="Matsumoto T."/>
            <person name="Yamamoto K."/>
        </authorList>
    </citation>
    <scope>NUCLEOTIDE SEQUENCE</scope>
</reference>
<feature type="compositionally biased region" description="Basic and acidic residues" evidence="1">
    <location>
        <begin position="1"/>
        <end position="17"/>
    </location>
</feature>
<evidence type="ECO:0000313" key="3">
    <source>
        <dbReference type="EMBL" id="BAD35884.1"/>
    </source>
</evidence>
<gene>
    <name evidence="2" type="ORF">P0529B09.22</name>
    <name evidence="3" type="ORF">P0664C05.2</name>
</gene>
<proteinExistence type="predicted"/>
<feature type="region of interest" description="Disordered" evidence="1">
    <location>
        <begin position="63"/>
        <end position="88"/>
    </location>
</feature>
<dbReference type="AlphaFoldDB" id="Q69T68"/>
<reference evidence="4" key="4">
    <citation type="journal article" date="2008" name="Nucleic Acids Res.">
        <title>The rice annotation project database (RAP-DB): 2008 update.</title>
        <authorList>
            <consortium name="The rice annotation project (RAP)"/>
        </authorList>
    </citation>
    <scope>GENOME REANNOTATION</scope>
    <source>
        <strain evidence="4">cv. Nipponbare</strain>
    </source>
</reference>
<reference evidence="4" key="3">
    <citation type="journal article" date="2005" name="Nature">
        <title>The map-based sequence of the rice genome.</title>
        <authorList>
            <consortium name="International rice genome sequencing project (IRGSP)"/>
            <person name="Matsumoto T."/>
            <person name="Wu J."/>
            <person name="Kanamori H."/>
            <person name="Katayose Y."/>
            <person name="Fujisawa M."/>
            <person name="Namiki N."/>
            <person name="Mizuno H."/>
            <person name="Yamamoto K."/>
            <person name="Antonio B.A."/>
            <person name="Baba T."/>
            <person name="Sakata K."/>
            <person name="Nagamura Y."/>
            <person name="Aoki H."/>
            <person name="Arikawa K."/>
            <person name="Arita K."/>
            <person name="Bito T."/>
            <person name="Chiden Y."/>
            <person name="Fujitsuka N."/>
            <person name="Fukunaka R."/>
            <person name="Hamada M."/>
            <person name="Harada C."/>
            <person name="Hayashi A."/>
            <person name="Hijishita S."/>
            <person name="Honda M."/>
            <person name="Hosokawa S."/>
            <person name="Ichikawa Y."/>
            <person name="Idonuma A."/>
            <person name="Iijima M."/>
            <person name="Ikeda M."/>
            <person name="Ikeno M."/>
            <person name="Ito K."/>
            <person name="Ito S."/>
            <person name="Ito T."/>
            <person name="Ito Y."/>
            <person name="Ito Y."/>
            <person name="Iwabuchi A."/>
            <person name="Kamiya K."/>
            <person name="Karasawa W."/>
            <person name="Kurita K."/>
            <person name="Katagiri S."/>
            <person name="Kikuta A."/>
            <person name="Kobayashi H."/>
            <person name="Kobayashi N."/>
            <person name="Machita K."/>
            <person name="Maehara T."/>
            <person name="Masukawa M."/>
            <person name="Mizubayashi T."/>
            <person name="Mukai Y."/>
            <person name="Nagasaki H."/>
            <person name="Nagata Y."/>
            <person name="Naito S."/>
            <person name="Nakashima M."/>
            <person name="Nakama Y."/>
            <person name="Nakamichi Y."/>
            <person name="Nakamura M."/>
            <person name="Meguro A."/>
            <person name="Negishi M."/>
            <person name="Ohta I."/>
            <person name="Ohta T."/>
            <person name="Okamoto M."/>
            <person name="Ono N."/>
            <person name="Saji S."/>
            <person name="Sakaguchi M."/>
            <person name="Sakai K."/>
            <person name="Shibata M."/>
            <person name="Shimokawa T."/>
            <person name="Song J."/>
            <person name="Takazaki Y."/>
            <person name="Terasawa K."/>
            <person name="Tsugane M."/>
            <person name="Tsuji K."/>
            <person name="Ueda S."/>
            <person name="Waki K."/>
            <person name="Yamagata H."/>
            <person name="Yamamoto M."/>
            <person name="Yamamoto S."/>
            <person name="Yamane H."/>
            <person name="Yoshiki S."/>
            <person name="Yoshihara R."/>
            <person name="Yukawa K."/>
            <person name="Zhong H."/>
            <person name="Yano M."/>
            <person name="Yuan Q."/>
            <person name="Ouyang S."/>
            <person name="Liu J."/>
            <person name="Jones K.M."/>
            <person name="Gansberger K."/>
            <person name="Moffat K."/>
            <person name="Hill J."/>
            <person name="Bera J."/>
            <person name="Fadrosh D."/>
            <person name="Jin S."/>
            <person name="Johri S."/>
            <person name="Kim M."/>
            <person name="Overton L."/>
            <person name="Reardon M."/>
            <person name="Tsitrin T."/>
            <person name="Vuong H."/>
            <person name="Weaver B."/>
            <person name="Ciecko A."/>
            <person name="Tallon L."/>
            <person name="Jackson J."/>
            <person name="Pai G."/>
            <person name="Aken S.V."/>
            <person name="Utterback T."/>
            <person name="Reidmuller S."/>
            <person name="Feldblyum T."/>
            <person name="Hsiao J."/>
            <person name="Zismann V."/>
            <person name="Iobst S."/>
            <person name="de Vazeille A.R."/>
            <person name="Buell C.R."/>
            <person name="Ying K."/>
            <person name="Li Y."/>
            <person name="Lu T."/>
            <person name="Huang Y."/>
            <person name="Zhao Q."/>
            <person name="Feng Q."/>
            <person name="Zhang L."/>
            <person name="Zhu J."/>
            <person name="Weng Q."/>
            <person name="Mu J."/>
            <person name="Lu Y."/>
            <person name="Fan D."/>
            <person name="Liu Y."/>
            <person name="Guan J."/>
            <person name="Zhang Y."/>
            <person name="Yu S."/>
            <person name="Liu X."/>
            <person name="Zhang Y."/>
            <person name="Hong G."/>
            <person name="Han B."/>
            <person name="Choisne N."/>
            <person name="Demange N."/>
            <person name="Orjeda G."/>
            <person name="Samain S."/>
            <person name="Cattolico L."/>
            <person name="Pelletier E."/>
            <person name="Couloux A."/>
            <person name="Segurens B."/>
            <person name="Wincker P."/>
            <person name="D'Hont A."/>
            <person name="Scarpelli C."/>
            <person name="Weissenbach J."/>
            <person name="Salanoubat M."/>
            <person name="Quetier F."/>
            <person name="Yu Y."/>
            <person name="Kim H.R."/>
            <person name="Rambo T."/>
            <person name="Currie J."/>
            <person name="Collura K."/>
            <person name="Luo M."/>
            <person name="Yang T."/>
            <person name="Ammiraju J.S.S."/>
            <person name="Engler F."/>
            <person name="Soderlund C."/>
            <person name="Wing R.A."/>
            <person name="Palmer L.E."/>
            <person name="de la Bastide M."/>
            <person name="Spiegel L."/>
            <person name="Nascimento L."/>
            <person name="Zutavern T."/>
            <person name="O'Shaughnessy A."/>
            <person name="Dike S."/>
            <person name="Dedhia N."/>
            <person name="Preston R."/>
            <person name="Balija V."/>
            <person name="McCombie W.R."/>
            <person name="Chow T."/>
            <person name="Chen H."/>
            <person name="Chung M."/>
            <person name="Chen C."/>
            <person name="Shaw J."/>
            <person name="Wu H."/>
            <person name="Hsiao K."/>
            <person name="Chao Y."/>
            <person name="Chu M."/>
            <person name="Cheng C."/>
            <person name="Hour A."/>
            <person name="Lee P."/>
            <person name="Lin S."/>
            <person name="Lin Y."/>
            <person name="Liou J."/>
            <person name="Liu S."/>
            <person name="Hsing Y."/>
            <person name="Raghuvanshi S."/>
            <person name="Mohanty A."/>
            <person name="Bharti A.K."/>
            <person name="Gaur A."/>
            <person name="Gupta V."/>
            <person name="Kumar D."/>
            <person name="Ravi V."/>
            <person name="Vij S."/>
            <person name="Kapur A."/>
            <person name="Khurana P."/>
            <person name="Khurana P."/>
            <person name="Khurana J.P."/>
            <person name="Tyagi A.K."/>
            <person name="Gaikwad K."/>
            <person name="Singh A."/>
            <person name="Dalal V."/>
            <person name="Srivastava S."/>
            <person name="Dixit A."/>
            <person name="Pal A.K."/>
            <person name="Ghazi I.A."/>
            <person name="Yadav M."/>
            <person name="Pandit A."/>
            <person name="Bhargava A."/>
            <person name="Sureshbabu K."/>
            <person name="Batra K."/>
            <person name="Sharma T.R."/>
            <person name="Mohapatra T."/>
            <person name="Singh N.K."/>
            <person name="Messing J."/>
            <person name="Nelson A.B."/>
            <person name="Fuks G."/>
            <person name="Kavchok S."/>
            <person name="Keizer G."/>
            <person name="Linton E."/>
            <person name="Llaca V."/>
            <person name="Song R."/>
            <person name="Tanyolac B."/>
            <person name="Young S."/>
            <person name="Ho-Il K."/>
            <person name="Hahn J.H."/>
            <person name="Sangsakoo G."/>
            <person name="Vanavichit A."/>
            <person name="de Mattos Luiz.A.T."/>
            <person name="Zimmer P.D."/>
            <person name="Malone G."/>
            <person name="Dellagostin O."/>
            <person name="de Oliveira A.C."/>
            <person name="Bevan M."/>
            <person name="Bancroft I."/>
            <person name="Minx P."/>
            <person name="Cordum H."/>
            <person name="Wilson R."/>
            <person name="Cheng Z."/>
            <person name="Jin W."/>
            <person name="Jiang J."/>
            <person name="Leong S.A."/>
            <person name="Iwama H."/>
            <person name="Gojobori T."/>
            <person name="Itoh T."/>
            <person name="Niimura Y."/>
            <person name="Fujii Y."/>
            <person name="Habara T."/>
            <person name="Sakai H."/>
            <person name="Sato Y."/>
            <person name="Wilson G."/>
            <person name="Kumar K."/>
            <person name="McCouch S."/>
            <person name="Juretic N."/>
            <person name="Hoen D."/>
            <person name="Wright S."/>
            <person name="Bruskiewich R."/>
            <person name="Bureau T."/>
            <person name="Miyao A."/>
            <person name="Hirochika H."/>
            <person name="Nishikawa T."/>
            <person name="Kadowaki K."/>
            <person name="Sugiura M."/>
            <person name="Burr B."/>
            <person name="Sasaki T."/>
        </authorList>
    </citation>
    <scope>NUCLEOTIDE SEQUENCE [LARGE SCALE GENOMIC DNA]</scope>
    <source>
        <strain evidence="4">cv. Nipponbare</strain>
    </source>
</reference>
<organism evidence="3 4">
    <name type="scientific">Oryza sativa subsp. japonica</name>
    <name type="common">Rice</name>
    <dbReference type="NCBI Taxonomy" id="39947"/>
    <lineage>
        <taxon>Eukaryota</taxon>
        <taxon>Viridiplantae</taxon>
        <taxon>Streptophyta</taxon>
        <taxon>Embryophyta</taxon>
        <taxon>Tracheophyta</taxon>
        <taxon>Spermatophyta</taxon>
        <taxon>Magnoliopsida</taxon>
        <taxon>Liliopsida</taxon>
        <taxon>Poales</taxon>
        <taxon>Poaceae</taxon>
        <taxon>BOP clade</taxon>
        <taxon>Oryzoideae</taxon>
        <taxon>Oryzeae</taxon>
        <taxon>Oryzinae</taxon>
        <taxon>Oryza</taxon>
        <taxon>Oryza sativa</taxon>
    </lineage>
</organism>
<accession>Q69T68</accession>
<evidence type="ECO:0000313" key="2">
    <source>
        <dbReference type="EMBL" id="BAD35857.1"/>
    </source>
</evidence>
<evidence type="ECO:0000313" key="4">
    <source>
        <dbReference type="Proteomes" id="UP000000763"/>
    </source>
</evidence>
<dbReference type="Proteomes" id="UP000000763">
    <property type="component" value="Chromosome 6"/>
</dbReference>
<evidence type="ECO:0000256" key="1">
    <source>
        <dbReference type="SAM" id="MobiDB-lite"/>
    </source>
</evidence>
<feature type="region of interest" description="Disordered" evidence="1">
    <location>
        <begin position="1"/>
        <end position="31"/>
    </location>
</feature>
<reference evidence="2" key="1">
    <citation type="submission" date="2002-02" db="EMBL/GenBank/DDBJ databases">
        <title>Oryza sativa nipponbare(GA3) genomic DNA, chromosome 6, PAC clone:P0529B09.</title>
        <authorList>
            <person name="Sasaki T."/>
            <person name="Matsumoto T."/>
            <person name="Yamamoto K."/>
        </authorList>
    </citation>
    <scope>NUCLEOTIDE SEQUENCE</scope>
</reference>
<protein>
    <submittedName>
        <fullName evidence="3">Uncharacterized protein</fullName>
    </submittedName>
</protein>
<sequence>MKKKKTIDLKSLWERSTKSQKVASTSDPKPLTIESEVQIPENAPSSPIQLLLEAPNAYDSDMSPTLNTLCSNPGSATGLPQHPGLGYA</sequence>
<dbReference type="EMBL" id="AP004754">
    <property type="protein sequence ID" value="BAD35857.1"/>
    <property type="molecule type" value="Genomic_DNA"/>
</dbReference>
<name>Q69T68_ORYSJ</name>